<evidence type="ECO:0000313" key="3">
    <source>
        <dbReference type="Proteomes" id="UP000283295"/>
    </source>
</evidence>
<proteinExistence type="predicted"/>
<evidence type="ECO:0000259" key="1">
    <source>
        <dbReference type="Pfam" id="PF00381"/>
    </source>
</evidence>
<gene>
    <name evidence="2" type="ORF">DWX94_00330</name>
</gene>
<dbReference type="InterPro" id="IPR035895">
    <property type="entry name" value="HPr-like_sf"/>
</dbReference>
<name>A0A3R5WTM0_9FIRM</name>
<sequence length="81" mass="9145">MESTDIKVKLNSVEQVRQFVETIRKYDGDVDVYSTNRNYLVDGKSILGVFSLGLDQELTVKFYNGATESFISTLQPFMLAA</sequence>
<dbReference type="InterPro" id="IPR000032">
    <property type="entry name" value="HPr-like"/>
</dbReference>
<dbReference type="OrthoDB" id="1858199at2"/>
<protein>
    <submittedName>
        <fullName evidence="2">HPr family phosphocarrier protein</fullName>
    </submittedName>
</protein>
<dbReference type="Proteomes" id="UP000283295">
    <property type="component" value="Unassembled WGS sequence"/>
</dbReference>
<organism evidence="2 3">
    <name type="scientific">Coprococcus eutactus</name>
    <dbReference type="NCBI Taxonomy" id="33043"/>
    <lineage>
        <taxon>Bacteria</taxon>
        <taxon>Bacillati</taxon>
        <taxon>Bacillota</taxon>
        <taxon>Clostridia</taxon>
        <taxon>Lachnospirales</taxon>
        <taxon>Lachnospiraceae</taxon>
        <taxon>Coprococcus</taxon>
    </lineage>
</organism>
<evidence type="ECO:0000313" key="2">
    <source>
        <dbReference type="EMBL" id="RGS44412.1"/>
    </source>
</evidence>
<comment type="caution">
    <text evidence="2">The sequence shown here is derived from an EMBL/GenBank/DDBJ whole genome shotgun (WGS) entry which is preliminary data.</text>
</comment>
<reference evidence="2 3" key="1">
    <citation type="submission" date="2018-08" db="EMBL/GenBank/DDBJ databases">
        <title>A genome reference for cultivated species of the human gut microbiota.</title>
        <authorList>
            <person name="Zou Y."/>
            <person name="Xue W."/>
            <person name="Luo G."/>
        </authorList>
    </citation>
    <scope>NUCLEOTIDE SEQUENCE [LARGE SCALE GENOMIC DNA]</scope>
    <source>
        <strain evidence="2 3">AF22-21</strain>
    </source>
</reference>
<dbReference type="EMBL" id="QRVK01000001">
    <property type="protein sequence ID" value="RGS44412.1"/>
    <property type="molecule type" value="Genomic_DNA"/>
</dbReference>
<dbReference type="SUPFAM" id="SSF55594">
    <property type="entry name" value="HPr-like"/>
    <property type="match status" value="1"/>
</dbReference>
<feature type="domain" description="HPr" evidence="1">
    <location>
        <begin position="18"/>
        <end position="62"/>
    </location>
</feature>
<dbReference type="Gene3D" id="3.30.1340.10">
    <property type="entry name" value="HPr-like"/>
    <property type="match status" value="1"/>
</dbReference>
<dbReference type="Pfam" id="PF00381">
    <property type="entry name" value="PTS-HPr"/>
    <property type="match status" value="1"/>
</dbReference>
<dbReference type="AlphaFoldDB" id="A0A3R5WTM0"/>
<accession>A0A3R5WTM0</accession>